<reference evidence="2 3" key="1">
    <citation type="submission" date="2024-06" db="EMBL/GenBank/DDBJ databases">
        <authorList>
            <person name="Kim D.-U."/>
        </authorList>
    </citation>
    <scope>NUCLEOTIDE SEQUENCE [LARGE SCALE GENOMIC DNA]</scope>
    <source>
        <strain evidence="2 3">KACC15460</strain>
    </source>
</reference>
<dbReference type="EMBL" id="JBEWSZ010000001">
    <property type="protein sequence ID" value="MET2825417.1"/>
    <property type="molecule type" value="Genomic_DNA"/>
</dbReference>
<protein>
    <submittedName>
        <fullName evidence="2">Uncharacterized protein</fullName>
    </submittedName>
</protein>
<feature type="signal peptide" evidence="1">
    <location>
        <begin position="1"/>
        <end position="16"/>
    </location>
</feature>
<evidence type="ECO:0000256" key="1">
    <source>
        <dbReference type="SAM" id="SignalP"/>
    </source>
</evidence>
<feature type="chain" id="PRO_5047458156" evidence="1">
    <location>
        <begin position="17"/>
        <end position="129"/>
    </location>
</feature>
<keyword evidence="3" id="KW-1185">Reference proteome</keyword>
<keyword evidence="1" id="KW-0732">Signal</keyword>
<evidence type="ECO:0000313" key="3">
    <source>
        <dbReference type="Proteomes" id="UP001548832"/>
    </source>
</evidence>
<sequence length="129" mass="13903">MTALALLALTASPAAAFTHSSSVEKKALSGQEIYLYGGSTLNPDCSKAGNDDVRATSGPSHGKIKIVHGKTFAFYPKKDQRSKCNSRKVDGIRILYRSNAGFKGRDQVNLSIHTYTGNSFSTVIYISVE</sequence>
<organism evidence="2 3">
    <name type="scientific">Mesorhizobium shangrilense</name>
    <dbReference type="NCBI Taxonomy" id="460060"/>
    <lineage>
        <taxon>Bacteria</taxon>
        <taxon>Pseudomonadati</taxon>
        <taxon>Pseudomonadota</taxon>
        <taxon>Alphaproteobacteria</taxon>
        <taxon>Hyphomicrobiales</taxon>
        <taxon>Phyllobacteriaceae</taxon>
        <taxon>Mesorhizobium</taxon>
    </lineage>
</organism>
<proteinExistence type="predicted"/>
<gene>
    <name evidence="2" type="ORF">ABVQ20_00335</name>
</gene>
<evidence type="ECO:0000313" key="2">
    <source>
        <dbReference type="EMBL" id="MET2825417.1"/>
    </source>
</evidence>
<name>A0ABV2D5X3_9HYPH</name>
<accession>A0ABV2D5X3</accession>
<dbReference type="RefSeq" id="WP_354457511.1">
    <property type="nucleotide sequence ID" value="NZ_JBEWSZ010000001.1"/>
</dbReference>
<comment type="caution">
    <text evidence="2">The sequence shown here is derived from an EMBL/GenBank/DDBJ whole genome shotgun (WGS) entry which is preliminary data.</text>
</comment>
<dbReference type="Proteomes" id="UP001548832">
    <property type="component" value="Unassembled WGS sequence"/>
</dbReference>